<protein>
    <submittedName>
        <fullName evidence="1">Uncharacterized protein</fullName>
    </submittedName>
</protein>
<name>A0A319F2B5_9EURO</name>
<organism evidence="1 2">
    <name type="scientific">Aspergillus ellipticus CBS 707.79</name>
    <dbReference type="NCBI Taxonomy" id="1448320"/>
    <lineage>
        <taxon>Eukaryota</taxon>
        <taxon>Fungi</taxon>
        <taxon>Dikarya</taxon>
        <taxon>Ascomycota</taxon>
        <taxon>Pezizomycotina</taxon>
        <taxon>Eurotiomycetes</taxon>
        <taxon>Eurotiomycetidae</taxon>
        <taxon>Eurotiales</taxon>
        <taxon>Aspergillaceae</taxon>
        <taxon>Aspergillus</taxon>
        <taxon>Aspergillus subgen. Circumdati</taxon>
    </lineage>
</organism>
<gene>
    <name evidence="1" type="ORF">BO71DRAFT_13352</name>
</gene>
<accession>A0A319F2B5</accession>
<sequence length="155" mass="17762">MRGIKGRAISSFPAEQSRTNYYGVLCKLGSGSLTDPRLTAHLVFSIYTLQCHCPVYPVQYLPRMPLHREAVGPYCLGRSFPSRPLSHRRPRWGPQVDRRWTESMKRVREADLQPRQLTEPPLDWPPSCWRLHLAPSCWLRRLSSPACPRSGAQPA</sequence>
<proteinExistence type="predicted"/>
<dbReference type="EMBL" id="KZ825807">
    <property type="protein sequence ID" value="PYH98872.1"/>
    <property type="molecule type" value="Genomic_DNA"/>
</dbReference>
<dbReference type="VEuPathDB" id="FungiDB:BO71DRAFT_13352"/>
<keyword evidence="2" id="KW-1185">Reference proteome</keyword>
<reference evidence="1 2" key="1">
    <citation type="submission" date="2018-02" db="EMBL/GenBank/DDBJ databases">
        <title>The genomes of Aspergillus section Nigri reveals drivers in fungal speciation.</title>
        <authorList>
            <consortium name="DOE Joint Genome Institute"/>
            <person name="Vesth T.C."/>
            <person name="Nybo J."/>
            <person name="Theobald S."/>
            <person name="Brandl J."/>
            <person name="Frisvad J.C."/>
            <person name="Nielsen K.F."/>
            <person name="Lyhne E.K."/>
            <person name="Kogle M.E."/>
            <person name="Kuo A."/>
            <person name="Riley R."/>
            <person name="Clum A."/>
            <person name="Nolan M."/>
            <person name="Lipzen A."/>
            <person name="Salamov A."/>
            <person name="Henrissat B."/>
            <person name="Wiebenga A."/>
            <person name="De vries R.P."/>
            <person name="Grigoriev I.V."/>
            <person name="Mortensen U.H."/>
            <person name="Andersen M.R."/>
            <person name="Baker S.E."/>
        </authorList>
    </citation>
    <scope>NUCLEOTIDE SEQUENCE [LARGE SCALE GENOMIC DNA]</scope>
    <source>
        <strain evidence="1 2">CBS 707.79</strain>
    </source>
</reference>
<evidence type="ECO:0000313" key="1">
    <source>
        <dbReference type="EMBL" id="PYH98872.1"/>
    </source>
</evidence>
<dbReference type="Proteomes" id="UP000247810">
    <property type="component" value="Unassembled WGS sequence"/>
</dbReference>
<dbReference type="AlphaFoldDB" id="A0A319F2B5"/>
<evidence type="ECO:0000313" key="2">
    <source>
        <dbReference type="Proteomes" id="UP000247810"/>
    </source>
</evidence>